<protein>
    <submittedName>
        <fullName evidence="2">Uncharacterized protein</fullName>
    </submittedName>
</protein>
<dbReference type="AlphaFoldDB" id="A0A2T7PDU1"/>
<feature type="compositionally biased region" description="Basic and acidic residues" evidence="1">
    <location>
        <begin position="136"/>
        <end position="152"/>
    </location>
</feature>
<gene>
    <name evidence="2" type="ORF">C0Q70_06995</name>
</gene>
<dbReference type="EMBL" id="PZQS01000004">
    <property type="protein sequence ID" value="PVD31580.1"/>
    <property type="molecule type" value="Genomic_DNA"/>
</dbReference>
<proteinExistence type="predicted"/>
<feature type="region of interest" description="Disordered" evidence="1">
    <location>
        <begin position="55"/>
        <end position="79"/>
    </location>
</feature>
<evidence type="ECO:0000313" key="3">
    <source>
        <dbReference type="Proteomes" id="UP000245119"/>
    </source>
</evidence>
<organism evidence="2 3">
    <name type="scientific">Pomacea canaliculata</name>
    <name type="common">Golden apple snail</name>
    <dbReference type="NCBI Taxonomy" id="400727"/>
    <lineage>
        <taxon>Eukaryota</taxon>
        <taxon>Metazoa</taxon>
        <taxon>Spiralia</taxon>
        <taxon>Lophotrochozoa</taxon>
        <taxon>Mollusca</taxon>
        <taxon>Gastropoda</taxon>
        <taxon>Caenogastropoda</taxon>
        <taxon>Architaenioglossa</taxon>
        <taxon>Ampullarioidea</taxon>
        <taxon>Ampullariidae</taxon>
        <taxon>Pomacea</taxon>
    </lineage>
</organism>
<evidence type="ECO:0000313" key="2">
    <source>
        <dbReference type="EMBL" id="PVD31580.1"/>
    </source>
</evidence>
<feature type="compositionally biased region" description="Polar residues" evidence="1">
    <location>
        <begin position="117"/>
        <end position="126"/>
    </location>
</feature>
<name>A0A2T7PDU1_POMCA</name>
<keyword evidence="3" id="KW-1185">Reference proteome</keyword>
<reference evidence="2 3" key="1">
    <citation type="submission" date="2018-04" db="EMBL/GenBank/DDBJ databases">
        <title>The genome of golden apple snail Pomacea canaliculata provides insight into stress tolerance and invasive adaptation.</title>
        <authorList>
            <person name="Liu C."/>
            <person name="Liu B."/>
            <person name="Ren Y."/>
            <person name="Zhang Y."/>
            <person name="Wang H."/>
            <person name="Li S."/>
            <person name="Jiang F."/>
            <person name="Yin L."/>
            <person name="Zhang G."/>
            <person name="Qian W."/>
            <person name="Fan W."/>
        </authorList>
    </citation>
    <scope>NUCLEOTIDE SEQUENCE [LARGE SCALE GENOMIC DNA]</scope>
    <source>
        <strain evidence="2">SZHN2017</strain>
        <tissue evidence="2">Muscle</tissue>
    </source>
</reference>
<dbReference type="Proteomes" id="UP000245119">
    <property type="component" value="Linkage Group LG4"/>
</dbReference>
<comment type="caution">
    <text evidence="2">The sequence shown here is derived from an EMBL/GenBank/DDBJ whole genome shotgun (WGS) entry which is preliminary data.</text>
</comment>
<evidence type="ECO:0000256" key="1">
    <source>
        <dbReference type="SAM" id="MobiDB-lite"/>
    </source>
</evidence>
<feature type="region of interest" description="Disordered" evidence="1">
    <location>
        <begin position="107"/>
        <end position="154"/>
    </location>
</feature>
<sequence>MHQTQNPSTPNPTPHPHTLRLSLLPVIHGLAIYPASCMMKGWAVFSSSRSAVNCEDRSSRQHDSIPMVDGPGQDGGTQESACVSAQSAKSQPGIDVVELASYPPVATPHPDSRLCPDSTSQRSTVHTSRRGQVPLRTERQRASNAARDDGRQTTELASLAARVVVDGHGARPSASAGLGGKPGDDIMLVHGFDDGEVHSRGLQANTMA</sequence>
<accession>A0A2T7PDU1</accession>